<evidence type="ECO:0000313" key="2">
    <source>
        <dbReference type="Proteomes" id="UP001165121"/>
    </source>
</evidence>
<accession>A0A9W7CZU7</accession>
<keyword evidence="2" id="KW-1185">Reference proteome</keyword>
<name>A0A9W7CZU7_9STRA</name>
<dbReference type="AlphaFoldDB" id="A0A9W7CZU7"/>
<evidence type="ECO:0000313" key="1">
    <source>
        <dbReference type="EMBL" id="GMF49367.1"/>
    </source>
</evidence>
<protein>
    <submittedName>
        <fullName evidence="1">Unnamed protein product</fullName>
    </submittedName>
</protein>
<sequence length="159" mass="18167">MPCSRTLVPRSPWNYEIRELRDDLASLGSNSMRREVDICLQAERSYSQATAALGQRCRRLDDKSLMNTHNVIRQDREYFKAGMASGMAQIRWLREHMEQYDRQRSDHSGLGQALTAGSSKQRCLVDLASNIQVRSNRCFFWGGLAEDEDLADDLAGRLP</sequence>
<organism evidence="1 2">
    <name type="scientific">Phytophthora fragariaefolia</name>
    <dbReference type="NCBI Taxonomy" id="1490495"/>
    <lineage>
        <taxon>Eukaryota</taxon>
        <taxon>Sar</taxon>
        <taxon>Stramenopiles</taxon>
        <taxon>Oomycota</taxon>
        <taxon>Peronosporomycetes</taxon>
        <taxon>Peronosporales</taxon>
        <taxon>Peronosporaceae</taxon>
        <taxon>Phytophthora</taxon>
    </lineage>
</organism>
<dbReference type="Proteomes" id="UP001165121">
    <property type="component" value="Unassembled WGS sequence"/>
</dbReference>
<reference evidence="1" key="1">
    <citation type="submission" date="2023-04" db="EMBL/GenBank/DDBJ databases">
        <title>Phytophthora fragariaefolia NBRC 109709.</title>
        <authorList>
            <person name="Ichikawa N."/>
            <person name="Sato H."/>
            <person name="Tonouchi N."/>
        </authorList>
    </citation>
    <scope>NUCLEOTIDE SEQUENCE</scope>
    <source>
        <strain evidence="1">NBRC 109709</strain>
    </source>
</reference>
<comment type="caution">
    <text evidence="1">The sequence shown here is derived from an EMBL/GenBank/DDBJ whole genome shotgun (WGS) entry which is preliminary data.</text>
</comment>
<proteinExistence type="predicted"/>
<gene>
    <name evidence="1" type="ORF">Pfra01_001949100</name>
</gene>
<dbReference type="EMBL" id="BSXT01002519">
    <property type="protein sequence ID" value="GMF49367.1"/>
    <property type="molecule type" value="Genomic_DNA"/>
</dbReference>